<dbReference type="PRINTS" id="PR00039">
    <property type="entry name" value="HTHLYSR"/>
</dbReference>
<evidence type="ECO:0000313" key="7">
    <source>
        <dbReference type="Proteomes" id="UP000182977"/>
    </source>
</evidence>
<dbReference type="OrthoDB" id="3181812at2"/>
<gene>
    <name evidence="6" type="ORF">SAMN04488563_0193</name>
</gene>
<dbReference type="InterPro" id="IPR036390">
    <property type="entry name" value="WH_DNA-bd_sf"/>
</dbReference>
<dbReference type="AlphaFoldDB" id="A0A1H2FYW8"/>
<keyword evidence="4" id="KW-0804">Transcription</keyword>
<organism evidence="6 7">
    <name type="scientific">Jiangella alkaliphila</name>
    <dbReference type="NCBI Taxonomy" id="419479"/>
    <lineage>
        <taxon>Bacteria</taxon>
        <taxon>Bacillati</taxon>
        <taxon>Actinomycetota</taxon>
        <taxon>Actinomycetes</taxon>
        <taxon>Jiangellales</taxon>
        <taxon>Jiangellaceae</taxon>
        <taxon>Jiangella</taxon>
    </lineage>
</organism>
<dbReference type="RefSeq" id="WP_046768341.1">
    <property type="nucleotide sequence ID" value="NZ_KQ061225.1"/>
</dbReference>
<evidence type="ECO:0000256" key="2">
    <source>
        <dbReference type="ARBA" id="ARBA00023015"/>
    </source>
</evidence>
<dbReference type="GO" id="GO:0003700">
    <property type="term" value="F:DNA-binding transcription factor activity"/>
    <property type="evidence" value="ECO:0007669"/>
    <property type="project" value="InterPro"/>
</dbReference>
<dbReference type="InterPro" id="IPR036388">
    <property type="entry name" value="WH-like_DNA-bd_sf"/>
</dbReference>
<dbReference type="Gene3D" id="3.40.190.290">
    <property type="match status" value="1"/>
</dbReference>
<evidence type="ECO:0000256" key="4">
    <source>
        <dbReference type="ARBA" id="ARBA00023163"/>
    </source>
</evidence>
<reference evidence="7" key="1">
    <citation type="submission" date="2016-10" db="EMBL/GenBank/DDBJ databases">
        <authorList>
            <person name="Varghese N."/>
            <person name="Submissions S."/>
        </authorList>
    </citation>
    <scope>NUCLEOTIDE SEQUENCE [LARGE SCALE GENOMIC DNA]</scope>
    <source>
        <strain evidence="7">DSM 45079</strain>
    </source>
</reference>
<dbReference type="Pfam" id="PF03466">
    <property type="entry name" value="LysR_substrate"/>
    <property type="match status" value="1"/>
</dbReference>
<accession>A0A1H2FYW8</accession>
<feature type="domain" description="HTH lysR-type" evidence="5">
    <location>
        <begin position="1"/>
        <end position="58"/>
    </location>
</feature>
<protein>
    <submittedName>
        <fullName evidence="6">DNA-binding transcriptional regulator, LysR family</fullName>
    </submittedName>
</protein>
<dbReference type="GO" id="GO:0032993">
    <property type="term" value="C:protein-DNA complex"/>
    <property type="evidence" value="ECO:0007669"/>
    <property type="project" value="TreeGrafter"/>
</dbReference>
<dbReference type="EMBL" id="LT629791">
    <property type="protein sequence ID" value="SDU12450.1"/>
    <property type="molecule type" value="Genomic_DNA"/>
</dbReference>
<dbReference type="FunFam" id="1.10.10.10:FF:000001">
    <property type="entry name" value="LysR family transcriptional regulator"/>
    <property type="match status" value="1"/>
</dbReference>
<dbReference type="Gene3D" id="1.10.10.10">
    <property type="entry name" value="Winged helix-like DNA-binding domain superfamily/Winged helix DNA-binding domain"/>
    <property type="match status" value="1"/>
</dbReference>
<keyword evidence="3 6" id="KW-0238">DNA-binding</keyword>
<proteinExistence type="inferred from homology"/>
<evidence type="ECO:0000313" key="6">
    <source>
        <dbReference type="EMBL" id="SDU12450.1"/>
    </source>
</evidence>
<dbReference type="GO" id="GO:0003677">
    <property type="term" value="F:DNA binding"/>
    <property type="evidence" value="ECO:0007669"/>
    <property type="project" value="UniProtKB-KW"/>
</dbReference>
<dbReference type="InterPro" id="IPR005119">
    <property type="entry name" value="LysR_subst-bd"/>
</dbReference>
<dbReference type="PANTHER" id="PTHR30346">
    <property type="entry name" value="TRANSCRIPTIONAL DUAL REGULATOR HCAR-RELATED"/>
    <property type="match status" value="1"/>
</dbReference>
<dbReference type="Proteomes" id="UP000182977">
    <property type="component" value="Chromosome I"/>
</dbReference>
<sequence>MELRQLEHFVLLADELHFTRAAGRLHIVQSALSASIRALESDLGTPLFHRSTKQVQLTEAGRALLPEARRTLRAAAVARETVAAVQGLTTGRLVVGFMQASYSYDLPDLLRRFHTAHPKVHLRLRQAPSAELVEGVRTARLDLAFVAIGDRPPGGVAVRILSAGPMPLACPPGHRFAAAGPVPLAEVAGEPFVDFGPGWGARTATDDLFRAAGLERLTAFEVNDIPLFTDLVGQGLGIGFVPPGVAAERARLEYVTVDPAPTWRVAVAHPPRELLSAAARAMLDLIR</sequence>
<keyword evidence="7" id="KW-1185">Reference proteome</keyword>
<dbReference type="Pfam" id="PF00126">
    <property type="entry name" value="HTH_1"/>
    <property type="match status" value="1"/>
</dbReference>
<dbReference type="InterPro" id="IPR000847">
    <property type="entry name" value="LysR_HTH_N"/>
</dbReference>
<dbReference type="CDD" id="cd08436">
    <property type="entry name" value="PBP2_LTTR_like_3"/>
    <property type="match status" value="1"/>
</dbReference>
<dbReference type="SUPFAM" id="SSF46785">
    <property type="entry name" value="Winged helix' DNA-binding domain"/>
    <property type="match status" value="1"/>
</dbReference>
<dbReference type="PROSITE" id="PS50931">
    <property type="entry name" value="HTH_LYSR"/>
    <property type="match status" value="1"/>
</dbReference>
<dbReference type="SUPFAM" id="SSF53850">
    <property type="entry name" value="Periplasmic binding protein-like II"/>
    <property type="match status" value="1"/>
</dbReference>
<dbReference type="PANTHER" id="PTHR30346:SF30">
    <property type="entry name" value="SMALL NEUTRAL PROTEASE REGULATORY PROTEIN"/>
    <property type="match status" value="1"/>
</dbReference>
<comment type="similarity">
    <text evidence="1">Belongs to the LysR transcriptional regulatory family.</text>
</comment>
<evidence type="ECO:0000256" key="3">
    <source>
        <dbReference type="ARBA" id="ARBA00023125"/>
    </source>
</evidence>
<dbReference type="STRING" id="419479.SAMN04488563_0193"/>
<evidence type="ECO:0000256" key="1">
    <source>
        <dbReference type="ARBA" id="ARBA00009437"/>
    </source>
</evidence>
<evidence type="ECO:0000259" key="5">
    <source>
        <dbReference type="PROSITE" id="PS50931"/>
    </source>
</evidence>
<name>A0A1H2FYW8_9ACTN</name>
<keyword evidence="2" id="KW-0805">Transcription regulation</keyword>